<comment type="caution">
    <text evidence="5">The sequence shown here is derived from an EMBL/GenBank/DDBJ whole genome shotgun (WGS) entry which is preliminary data.</text>
</comment>
<evidence type="ECO:0000313" key="5">
    <source>
        <dbReference type="EMBL" id="CAD8112450.1"/>
    </source>
</evidence>
<accession>A0A8S1QDD7</accession>
<dbReference type="PANTHER" id="PTHR12446:SF34">
    <property type="entry name" value="PROTEIN LIN-54 HOMOLOG"/>
    <property type="match status" value="1"/>
</dbReference>
<dbReference type="OMA" id="ACKNCDD"/>
<dbReference type="PANTHER" id="PTHR12446">
    <property type="entry name" value="TESMIN/TSO1-RELATED"/>
    <property type="match status" value="1"/>
</dbReference>
<dbReference type="GO" id="GO:0006355">
    <property type="term" value="P:regulation of DNA-templated transcription"/>
    <property type="evidence" value="ECO:0007669"/>
    <property type="project" value="TreeGrafter"/>
</dbReference>
<comment type="similarity">
    <text evidence="2">Belongs to the lin-54 family.</text>
</comment>
<evidence type="ECO:0000313" key="6">
    <source>
        <dbReference type="Proteomes" id="UP000688137"/>
    </source>
</evidence>
<proteinExistence type="inferred from homology"/>
<sequence length="287" mass="34097">MQNNSFNRVLCQNNINYKQKTMHQNFWNETNQRKEQSPITYDYWNHNKFDTMQDHDIEELPISLPKLKNIMSYLSDKAYEEPESPINMEVQNQNQAQEVNKNENIQLPIIQIQDQHSKADDPCTITLEQRSRRIRKSKFKPTINTNQDLNQESDFYSQQLETNTTPCKCTKSNCLKLYCQCFHQNKQCTKLCKCVACKNCDDHFPIRQTALEKIKIKSQRQKHDDDLFDRSKVWGCKCQKSQCQKNYCECYIRNQKCSSSCRCKDCANKKRIPVQFKKKKKIESDSN</sequence>
<evidence type="ECO:0000256" key="2">
    <source>
        <dbReference type="ARBA" id="ARBA00007267"/>
    </source>
</evidence>
<dbReference type="Proteomes" id="UP000688137">
    <property type="component" value="Unassembled WGS sequence"/>
</dbReference>
<evidence type="ECO:0000259" key="4">
    <source>
        <dbReference type="PROSITE" id="PS51634"/>
    </source>
</evidence>
<dbReference type="InterPro" id="IPR033467">
    <property type="entry name" value="Tesmin/TSO1-like_CXC"/>
</dbReference>
<dbReference type="InterPro" id="IPR028307">
    <property type="entry name" value="Lin-54_fam"/>
</dbReference>
<reference evidence="5" key="1">
    <citation type="submission" date="2021-01" db="EMBL/GenBank/DDBJ databases">
        <authorList>
            <consortium name="Genoscope - CEA"/>
            <person name="William W."/>
        </authorList>
    </citation>
    <scope>NUCLEOTIDE SEQUENCE</scope>
</reference>
<comment type="subcellular location">
    <subcellularLocation>
        <location evidence="1">Nucleus</location>
    </subcellularLocation>
</comment>
<dbReference type="GO" id="GO:0005634">
    <property type="term" value="C:nucleus"/>
    <property type="evidence" value="ECO:0007669"/>
    <property type="project" value="UniProtKB-SubCell"/>
</dbReference>
<feature type="domain" description="CRC" evidence="4">
    <location>
        <begin position="163"/>
        <end position="271"/>
    </location>
</feature>
<dbReference type="Pfam" id="PF03638">
    <property type="entry name" value="TCR"/>
    <property type="match status" value="2"/>
</dbReference>
<dbReference type="InterPro" id="IPR005172">
    <property type="entry name" value="CRC"/>
</dbReference>
<organism evidence="5 6">
    <name type="scientific">Paramecium primaurelia</name>
    <dbReference type="NCBI Taxonomy" id="5886"/>
    <lineage>
        <taxon>Eukaryota</taxon>
        <taxon>Sar</taxon>
        <taxon>Alveolata</taxon>
        <taxon>Ciliophora</taxon>
        <taxon>Intramacronucleata</taxon>
        <taxon>Oligohymenophorea</taxon>
        <taxon>Peniculida</taxon>
        <taxon>Parameciidae</taxon>
        <taxon>Paramecium</taxon>
    </lineage>
</organism>
<evidence type="ECO:0000256" key="1">
    <source>
        <dbReference type="ARBA" id="ARBA00004123"/>
    </source>
</evidence>
<name>A0A8S1QDD7_PARPR</name>
<keyword evidence="3" id="KW-0539">Nucleus</keyword>
<dbReference type="SMART" id="SM01114">
    <property type="entry name" value="CXC"/>
    <property type="match status" value="2"/>
</dbReference>
<dbReference type="EMBL" id="CAJJDM010000156">
    <property type="protein sequence ID" value="CAD8112450.1"/>
    <property type="molecule type" value="Genomic_DNA"/>
</dbReference>
<evidence type="ECO:0000256" key="3">
    <source>
        <dbReference type="ARBA" id="ARBA00023242"/>
    </source>
</evidence>
<gene>
    <name evidence="5" type="ORF">PPRIM_AZ9-3.1.T1510090</name>
</gene>
<protein>
    <recommendedName>
        <fullName evidence="4">CRC domain-containing protein</fullName>
    </recommendedName>
</protein>
<keyword evidence="6" id="KW-1185">Reference proteome</keyword>
<dbReference type="AlphaFoldDB" id="A0A8S1QDD7"/>
<dbReference type="PROSITE" id="PS51634">
    <property type="entry name" value="CRC"/>
    <property type="match status" value="1"/>
</dbReference>